<dbReference type="Proteomes" id="UP000887574">
    <property type="component" value="Unplaced"/>
</dbReference>
<dbReference type="GO" id="GO:0005794">
    <property type="term" value="C:Golgi apparatus"/>
    <property type="evidence" value="ECO:0007669"/>
    <property type="project" value="TreeGrafter"/>
</dbReference>
<dbReference type="AlphaFoldDB" id="A0A915D667"/>
<protein>
    <submittedName>
        <fullName evidence="2">Uncharacterized protein</fullName>
    </submittedName>
</protein>
<dbReference type="PANTHER" id="PTHR21581:SF6">
    <property type="entry name" value="TRAFFICKING PROTEIN PARTICLE COMPLEX SUBUNIT 12"/>
    <property type="match status" value="1"/>
</dbReference>
<dbReference type="GO" id="GO:0030008">
    <property type="term" value="C:TRAPP complex"/>
    <property type="evidence" value="ECO:0007669"/>
    <property type="project" value="TreeGrafter"/>
</dbReference>
<name>A0A915D667_9BILA</name>
<dbReference type="WBParaSite" id="jg15995">
    <property type="protein sequence ID" value="jg15995"/>
    <property type="gene ID" value="jg15995"/>
</dbReference>
<reference evidence="2" key="1">
    <citation type="submission" date="2022-11" db="UniProtKB">
        <authorList>
            <consortium name="WormBaseParasite"/>
        </authorList>
    </citation>
    <scope>IDENTIFICATION</scope>
</reference>
<sequence>MPGVIYDQPLPTKLQVAPDLNGLKKLIKAGQLRSAFNLTTRLLSDLGQGPGMSSRPSKNSMLSFEIWSCRFQLLVALRLYNYVLEEIAAFEDLDSPDTFLQFYSEFRENGRSGSMVPFSLRLIHAEILMHTAHPWNAVERIDRLEKNKEAIAIAEASNLDAQKLGMWQKRLDSVLLLKARVYFKLKDFNHSMTIIPGPGRCSVQG</sequence>
<keyword evidence="1" id="KW-1185">Reference proteome</keyword>
<proteinExistence type="predicted"/>
<evidence type="ECO:0000313" key="2">
    <source>
        <dbReference type="WBParaSite" id="jg15995"/>
    </source>
</evidence>
<evidence type="ECO:0000313" key="1">
    <source>
        <dbReference type="Proteomes" id="UP000887574"/>
    </source>
</evidence>
<accession>A0A915D667</accession>
<dbReference type="PANTHER" id="PTHR21581">
    <property type="entry name" value="D-ALANYL-D-ALANINE CARBOXYPEPTIDASE"/>
    <property type="match status" value="1"/>
</dbReference>
<organism evidence="1 2">
    <name type="scientific">Ditylenchus dipsaci</name>
    <dbReference type="NCBI Taxonomy" id="166011"/>
    <lineage>
        <taxon>Eukaryota</taxon>
        <taxon>Metazoa</taxon>
        <taxon>Ecdysozoa</taxon>
        <taxon>Nematoda</taxon>
        <taxon>Chromadorea</taxon>
        <taxon>Rhabditida</taxon>
        <taxon>Tylenchina</taxon>
        <taxon>Tylenchomorpha</taxon>
        <taxon>Sphaerularioidea</taxon>
        <taxon>Anguinidae</taxon>
        <taxon>Anguininae</taxon>
        <taxon>Ditylenchus</taxon>
    </lineage>
</organism>